<sequence>MKDLETRADIELLVNTFYGKIQKDETIGYFFNDVAQVDWNIHLPKMYQFWETLLFGKVSYKGNPMSAHFPVNAKVAIEKHHFQHWLQLWTETVEELFAGEIAEMAVYKARNISQLMAHKMAVAKKLE</sequence>
<comment type="caution">
    <text evidence="6">The sequence shown here is derived from an EMBL/GenBank/DDBJ whole genome shotgun (WGS) entry which is preliminary data.</text>
</comment>
<evidence type="ECO:0000256" key="4">
    <source>
        <dbReference type="ARBA" id="ARBA00023004"/>
    </source>
</evidence>
<proteinExistence type="predicted"/>
<dbReference type="RefSeq" id="WP_114303218.1">
    <property type="nucleotide sequence ID" value="NZ_QPIE01000003.1"/>
</dbReference>
<dbReference type="AlphaFoldDB" id="A0A368N1E3"/>
<evidence type="ECO:0000256" key="3">
    <source>
        <dbReference type="ARBA" id="ARBA00022723"/>
    </source>
</evidence>
<dbReference type="Pfam" id="PF01152">
    <property type="entry name" value="Bac_globin"/>
    <property type="match status" value="1"/>
</dbReference>
<evidence type="ECO:0000256" key="2">
    <source>
        <dbReference type="ARBA" id="ARBA00022617"/>
    </source>
</evidence>
<dbReference type="Proteomes" id="UP000252172">
    <property type="component" value="Unassembled WGS sequence"/>
</dbReference>
<evidence type="ECO:0000256" key="1">
    <source>
        <dbReference type="ARBA" id="ARBA00022448"/>
    </source>
</evidence>
<keyword evidence="2 5" id="KW-0349">Heme</keyword>
<dbReference type="InterPro" id="IPR009050">
    <property type="entry name" value="Globin-like_sf"/>
</dbReference>
<keyword evidence="7" id="KW-1185">Reference proteome</keyword>
<dbReference type="GO" id="GO:0046872">
    <property type="term" value="F:metal ion binding"/>
    <property type="evidence" value="ECO:0007669"/>
    <property type="project" value="UniProtKB-KW"/>
</dbReference>
<dbReference type="Gene3D" id="1.10.490.10">
    <property type="entry name" value="Globins"/>
    <property type="match status" value="1"/>
</dbReference>
<dbReference type="EMBL" id="QPIE01000003">
    <property type="protein sequence ID" value="RCU43365.1"/>
    <property type="molecule type" value="Genomic_DNA"/>
</dbReference>
<evidence type="ECO:0000313" key="7">
    <source>
        <dbReference type="Proteomes" id="UP000252172"/>
    </source>
</evidence>
<evidence type="ECO:0000313" key="6">
    <source>
        <dbReference type="EMBL" id="RCU43365.1"/>
    </source>
</evidence>
<dbReference type="InterPro" id="IPR001486">
    <property type="entry name" value="Hemoglobin_trunc"/>
</dbReference>
<dbReference type="CDD" id="cd08916">
    <property type="entry name" value="TrHb3_P"/>
    <property type="match status" value="1"/>
</dbReference>
<keyword evidence="3" id="KW-0479">Metal-binding</keyword>
<organism evidence="6 7">
    <name type="scientific">Chryseobacterium lacus</name>
    <dbReference type="NCBI Taxonomy" id="2058346"/>
    <lineage>
        <taxon>Bacteria</taxon>
        <taxon>Pseudomonadati</taxon>
        <taxon>Bacteroidota</taxon>
        <taxon>Flavobacteriia</taxon>
        <taxon>Flavobacteriales</taxon>
        <taxon>Weeksellaceae</taxon>
        <taxon>Chryseobacterium group</taxon>
        <taxon>Chryseobacterium</taxon>
    </lineage>
</organism>
<dbReference type="GO" id="GO:0019825">
    <property type="term" value="F:oxygen binding"/>
    <property type="evidence" value="ECO:0007669"/>
    <property type="project" value="InterPro"/>
</dbReference>
<feature type="binding site" description="distal binding residue" evidence="5">
    <location>
        <position position="118"/>
    </location>
    <ligand>
        <name>heme</name>
        <dbReference type="ChEBI" id="CHEBI:30413"/>
    </ligand>
    <ligandPart>
        <name>Fe</name>
        <dbReference type="ChEBI" id="CHEBI:18248"/>
    </ligandPart>
</feature>
<dbReference type="GO" id="GO:0020037">
    <property type="term" value="F:heme binding"/>
    <property type="evidence" value="ECO:0007669"/>
    <property type="project" value="InterPro"/>
</dbReference>
<reference evidence="6 7" key="1">
    <citation type="submission" date="2018-07" db="EMBL/GenBank/DDBJ databases">
        <title>Chryseobacterium lacus sp. nov., isolated from lake water.</title>
        <authorList>
            <person name="Li C.-M."/>
        </authorList>
    </citation>
    <scope>NUCLEOTIDE SEQUENCE [LARGE SCALE GENOMIC DNA]</scope>
    <source>
        <strain evidence="6 7">YLOS41</strain>
    </source>
</reference>
<dbReference type="InterPro" id="IPR012292">
    <property type="entry name" value="Globin/Proto"/>
</dbReference>
<protein>
    <submittedName>
        <fullName evidence="6">Group III truncated hemoglobin</fullName>
    </submittedName>
</protein>
<gene>
    <name evidence="6" type="ORF">DQ356_04135</name>
</gene>
<dbReference type="OrthoDB" id="25954at2"/>
<keyword evidence="1" id="KW-0813">Transport</keyword>
<evidence type="ECO:0000256" key="5">
    <source>
        <dbReference type="PIRSR" id="PIRSR601486-1"/>
    </source>
</evidence>
<dbReference type="SUPFAM" id="SSF46458">
    <property type="entry name" value="Globin-like"/>
    <property type="match status" value="1"/>
</dbReference>
<name>A0A368N1E3_9FLAO</name>
<accession>A0A368N1E3</accession>
<keyword evidence="4" id="KW-0408">Iron</keyword>